<keyword evidence="1" id="KW-0243">Dynein</keyword>
<proteinExistence type="inferred from homology"/>
<dbReference type="Gene3D" id="3.30.740.10">
    <property type="entry name" value="Protein Inhibitor Of Neuronal Nitric Oxide Synthase"/>
    <property type="match status" value="1"/>
</dbReference>
<dbReference type="Ensembl" id="ENSSANT00000086856.1">
    <property type="protein sequence ID" value="ENSSANP00000081740.1"/>
    <property type="gene ID" value="ENSSANG00000040594.1"/>
</dbReference>
<dbReference type="GO" id="GO:0005874">
    <property type="term" value="C:microtubule"/>
    <property type="evidence" value="ECO:0007669"/>
    <property type="project" value="UniProtKB-KW"/>
</dbReference>
<dbReference type="InterPro" id="IPR001372">
    <property type="entry name" value="Dynein_light_chain_typ-1/2"/>
</dbReference>
<evidence type="ECO:0000313" key="4">
    <source>
        <dbReference type="Proteomes" id="UP000472260"/>
    </source>
</evidence>
<feature type="compositionally biased region" description="Polar residues" evidence="2">
    <location>
        <begin position="91"/>
        <end position="101"/>
    </location>
</feature>
<keyword evidence="1" id="KW-0963">Cytoplasm</keyword>
<dbReference type="PANTHER" id="PTHR11886:SF35">
    <property type="entry name" value="DYNEIN LIGHT CHAIN"/>
    <property type="match status" value="1"/>
</dbReference>
<dbReference type="GO" id="GO:0005868">
    <property type="term" value="C:cytoplasmic dynein complex"/>
    <property type="evidence" value="ECO:0007669"/>
    <property type="project" value="TreeGrafter"/>
</dbReference>
<dbReference type="InterPro" id="IPR037177">
    <property type="entry name" value="DLC_sf"/>
</dbReference>
<evidence type="ECO:0000256" key="2">
    <source>
        <dbReference type="SAM" id="MobiDB-lite"/>
    </source>
</evidence>
<dbReference type="PANTHER" id="PTHR11886">
    <property type="entry name" value="DYNEIN LIGHT CHAIN"/>
    <property type="match status" value="1"/>
</dbReference>
<comment type="similarity">
    <text evidence="1">Belongs to the dynein light chain family.</text>
</comment>
<keyword evidence="4" id="KW-1185">Reference proteome</keyword>
<dbReference type="Pfam" id="PF01221">
    <property type="entry name" value="Dynein_light"/>
    <property type="match status" value="1"/>
</dbReference>
<dbReference type="AlphaFoldDB" id="A0A671REG9"/>
<keyword evidence="1" id="KW-0493">Microtubule</keyword>
<dbReference type="SMART" id="SM01375">
    <property type="entry name" value="Dynein_light"/>
    <property type="match status" value="1"/>
</dbReference>
<reference evidence="3" key="1">
    <citation type="submission" date="2025-05" db="UniProtKB">
        <authorList>
            <consortium name="Ensembl"/>
        </authorList>
    </citation>
    <scope>IDENTIFICATION</scope>
</reference>
<evidence type="ECO:0000313" key="3">
    <source>
        <dbReference type="Ensembl" id="ENSSANP00000081681.1"/>
    </source>
</evidence>
<dbReference type="GO" id="GO:0007017">
    <property type="term" value="P:microtubule-based process"/>
    <property type="evidence" value="ECO:0007669"/>
    <property type="project" value="InterPro"/>
</dbReference>
<sequence length="108" mass="12823">MSNKSYEVKYSTMSDEMQRDALQCVLTTEYLYKEYNDIAKYIAKEFDRKHQPDWFCIVGNFGCYHPSKYNVCFCCHDSLPEGTQETRRSVKQSFNPQTQGKIHNRNEE</sequence>
<dbReference type="SUPFAM" id="SSF54648">
    <property type="entry name" value="DLC"/>
    <property type="match status" value="1"/>
</dbReference>
<dbReference type="Proteomes" id="UP000472260">
    <property type="component" value="Unassembled WGS sequence"/>
</dbReference>
<dbReference type="Ensembl" id="ENSSANT00000086796.1">
    <property type="protein sequence ID" value="ENSSANP00000081681.1"/>
    <property type="gene ID" value="ENSSANG00000040564.1"/>
</dbReference>
<keyword evidence="1" id="KW-0505">Motor protein</keyword>
<name>A0A671REG9_9TELE</name>
<organism evidence="3 4">
    <name type="scientific">Sinocyclocheilus anshuiensis</name>
    <dbReference type="NCBI Taxonomy" id="1608454"/>
    <lineage>
        <taxon>Eukaryota</taxon>
        <taxon>Metazoa</taxon>
        <taxon>Chordata</taxon>
        <taxon>Craniata</taxon>
        <taxon>Vertebrata</taxon>
        <taxon>Euteleostomi</taxon>
        <taxon>Actinopterygii</taxon>
        <taxon>Neopterygii</taxon>
        <taxon>Teleostei</taxon>
        <taxon>Ostariophysi</taxon>
        <taxon>Cypriniformes</taxon>
        <taxon>Cyprinidae</taxon>
        <taxon>Cyprininae</taxon>
        <taxon>Sinocyclocheilus</taxon>
    </lineage>
</organism>
<keyword evidence="1" id="KW-0206">Cytoskeleton</keyword>
<feature type="region of interest" description="Disordered" evidence="2">
    <location>
        <begin position="85"/>
        <end position="108"/>
    </location>
</feature>
<accession>A0A671REG9</accession>
<protein>
    <recommendedName>
        <fullName evidence="1">Dynein light chain</fullName>
    </recommendedName>
</protein>
<dbReference type="GO" id="GO:0045505">
    <property type="term" value="F:dynein intermediate chain binding"/>
    <property type="evidence" value="ECO:0007669"/>
    <property type="project" value="TreeGrafter"/>
</dbReference>
<evidence type="ECO:0000256" key="1">
    <source>
        <dbReference type="RuleBase" id="RU365010"/>
    </source>
</evidence>
<comment type="subcellular location">
    <subcellularLocation>
        <location evidence="1">Cytoplasm</location>
        <location evidence="1">Cytoskeleton</location>
    </subcellularLocation>
</comment>